<keyword evidence="1" id="KW-0853">WD repeat</keyword>
<protein>
    <recommendedName>
        <fullName evidence="3">WDR19 first beta-propeller domain-containing protein</fullName>
    </recommendedName>
</protein>
<organism evidence="4">
    <name type="scientific">Amphimedon queenslandica</name>
    <name type="common">Sponge</name>
    <dbReference type="NCBI Taxonomy" id="400682"/>
    <lineage>
        <taxon>Eukaryota</taxon>
        <taxon>Metazoa</taxon>
        <taxon>Porifera</taxon>
        <taxon>Demospongiae</taxon>
        <taxon>Heteroscleromorpha</taxon>
        <taxon>Haplosclerida</taxon>
        <taxon>Niphatidae</taxon>
        <taxon>Amphimedon</taxon>
    </lineage>
</organism>
<proteinExistence type="predicted"/>
<dbReference type="GO" id="GO:0005929">
    <property type="term" value="C:cilium"/>
    <property type="evidence" value="ECO:0007669"/>
    <property type="project" value="TreeGrafter"/>
</dbReference>
<dbReference type="GO" id="GO:0035721">
    <property type="term" value="P:intraciliary retrograde transport"/>
    <property type="evidence" value="ECO:0007669"/>
    <property type="project" value="InterPro"/>
</dbReference>
<dbReference type="eggNOG" id="KOG2247">
    <property type="taxonomic scope" value="Eukaryota"/>
</dbReference>
<dbReference type="InterPro" id="IPR040379">
    <property type="entry name" value="WDR19/dyf-2"/>
</dbReference>
<dbReference type="EnsemblMetazoa" id="Aqu2.1.12737_001">
    <property type="protein sequence ID" value="Aqu2.1.12737_001"/>
    <property type="gene ID" value="Aqu2.1.12737"/>
</dbReference>
<dbReference type="AlphaFoldDB" id="A0A1X7TDQ9"/>
<dbReference type="PANTHER" id="PTHR14920:SF0">
    <property type="entry name" value="WD REPEAT DOMAIN 19"/>
    <property type="match status" value="1"/>
</dbReference>
<evidence type="ECO:0000256" key="2">
    <source>
        <dbReference type="ARBA" id="ARBA00022737"/>
    </source>
</evidence>
<dbReference type="InterPro" id="IPR057855">
    <property type="entry name" value="Beta-prop_WDR19_1st"/>
</dbReference>
<name>A0A1X7TDQ9_AMPQE</name>
<dbReference type="InterPro" id="IPR015943">
    <property type="entry name" value="WD40/YVTN_repeat-like_dom_sf"/>
</dbReference>
<accession>A0A1X7TDQ9</accession>
<sequence>MADLMKVRSKEPILGKHSKRITSRAWSDQNVLALTGEDRKVTFSDQDGNSIGQREIKFEVHSLKFSPDGAMLSAVGDVQILYFFELNEAVIPLELIFE</sequence>
<dbReference type="GO" id="GO:0030991">
    <property type="term" value="C:intraciliary transport particle A"/>
    <property type="evidence" value="ECO:0007669"/>
    <property type="project" value="TreeGrafter"/>
</dbReference>
<reference evidence="4" key="1">
    <citation type="submission" date="2017-05" db="UniProtKB">
        <authorList>
            <consortium name="EnsemblMetazoa"/>
        </authorList>
    </citation>
    <scope>IDENTIFICATION</scope>
</reference>
<evidence type="ECO:0000259" key="3">
    <source>
        <dbReference type="Pfam" id="PF23389"/>
    </source>
</evidence>
<dbReference type="PANTHER" id="PTHR14920">
    <property type="entry name" value="OSMOTIC AVOIDANCE ABNORMAL PROTEIN 1/WD REPEAT MEMBRANE PROTEIN"/>
    <property type="match status" value="1"/>
</dbReference>
<dbReference type="Gene3D" id="2.130.10.10">
    <property type="entry name" value="YVTN repeat-like/Quinoprotein amine dehydrogenase"/>
    <property type="match status" value="1"/>
</dbReference>
<dbReference type="Pfam" id="PF23389">
    <property type="entry name" value="Beta-prop_WDR19_1st"/>
    <property type="match status" value="1"/>
</dbReference>
<dbReference type="InParanoid" id="A0A1X7TDQ9"/>
<keyword evidence="2" id="KW-0677">Repeat</keyword>
<feature type="domain" description="WDR19 first beta-propeller" evidence="3">
    <location>
        <begin position="8"/>
        <end position="98"/>
    </location>
</feature>
<evidence type="ECO:0000313" key="4">
    <source>
        <dbReference type="EnsemblMetazoa" id="Aqu2.1.12737_001"/>
    </source>
</evidence>
<dbReference type="SUPFAM" id="SSF50978">
    <property type="entry name" value="WD40 repeat-like"/>
    <property type="match status" value="1"/>
</dbReference>
<dbReference type="STRING" id="400682.A0A1X7TDQ9"/>
<dbReference type="InterPro" id="IPR036322">
    <property type="entry name" value="WD40_repeat_dom_sf"/>
</dbReference>
<dbReference type="GO" id="GO:0060271">
    <property type="term" value="P:cilium assembly"/>
    <property type="evidence" value="ECO:0007669"/>
    <property type="project" value="TreeGrafter"/>
</dbReference>
<evidence type="ECO:0000256" key="1">
    <source>
        <dbReference type="ARBA" id="ARBA00022574"/>
    </source>
</evidence>